<name>A0ABD0L7C5_9CAEN</name>
<dbReference type="Proteomes" id="UP001519460">
    <property type="component" value="Unassembled WGS sequence"/>
</dbReference>
<evidence type="ECO:0000256" key="1">
    <source>
        <dbReference type="SAM" id="MobiDB-lite"/>
    </source>
</evidence>
<sequence>MDANLGPATRPKPATRGTRRTRTKNRGSQTCSSSDDDFHSDDNLRPYEEVKVAHHDKKLAGLGHRLKSKNVESHGTRWPLPCRFMLRVSSKTMLRSIFTASLVAAVMSPGRALHTGSREEGYRVSHGVPISAAHSPRRVQTVSGSRGDMNHSLHATLWQGYPP</sequence>
<gene>
    <name evidence="2" type="ORF">BaRGS_00013426</name>
</gene>
<dbReference type="EMBL" id="JACVVK020000076">
    <property type="protein sequence ID" value="KAK7495244.1"/>
    <property type="molecule type" value="Genomic_DNA"/>
</dbReference>
<accession>A0ABD0L7C5</accession>
<feature type="region of interest" description="Disordered" evidence="1">
    <location>
        <begin position="1"/>
        <end position="43"/>
    </location>
</feature>
<feature type="non-terminal residue" evidence="2">
    <location>
        <position position="163"/>
    </location>
</feature>
<reference evidence="2 3" key="1">
    <citation type="journal article" date="2023" name="Sci. Data">
        <title>Genome assembly of the Korean intertidal mud-creeper Batillaria attramentaria.</title>
        <authorList>
            <person name="Patra A.K."/>
            <person name="Ho P.T."/>
            <person name="Jun S."/>
            <person name="Lee S.J."/>
            <person name="Kim Y."/>
            <person name="Won Y.J."/>
        </authorList>
    </citation>
    <scope>NUCLEOTIDE SEQUENCE [LARGE SCALE GENOMIC DNA]</scope>
    <source>
        <strain evidence="2">Wonlab-2016</strain>
    </source>
</reference>
<evidence type="ECO:0000313" key="2">
    <source>
        <dbReference type="EMBL" id="KAK7495244.1"/>
    </source>
</evidence>
<dbReference type="AlphaFoldDB" id="A0ABD0L7C5"/>
<evidence type="ECO:0000313" key="3">
    <source>
        <dbReference type="Proteomes" id="UP001519460"/>
    </source>
</evidence>
<keyword evidence="3" id="KW-1185">Reference proteome</keyword>
<protein>
    <submittedName>
        <fullName evidence="2">Uncharacterized protein</fullName>
    </submittedName>
</protein>
<proteinExistence type="predicted"/>
<comment type="caution">
    <text evidence="2">The sequence shown here is derived from an EMBL/GenBank/DDBJ whole genome shotgun (WGS) entry which is preliminary data.</text>
</comment>
<organism evidence="2 3">
    <name type="scientific">Batillaria attramentaria</name>
    <dbReference type="NCBI Taxonomy" id="370345"/>
    <lineage>
        <taxon>Eukaryota</taxon>
        <taxon>Metazoa</taxon>
        <taxon>Spiralia</taxon>
        <taxon>Lophotrochozoa</taxon>
        <taxon>Mollusca</taxon>
        <taxon>Gastropoda</taxon>
        <taxon>Caenogastropoda</taxon>
        <taxon>Sorbeoconcha</taxon>
        <taxon>Cerithioidea</taxon>
        <taxon>Batillariidae</taxon>
        <taxon>Batillaria</taxon>
    </lineage>
</organism>